<organism evidence="2 3">
    <name type="scientific">Batillaria attramentaria</name>
    <dbReference type="NCBI Taxonomy" id="370345"/>
    <lineage>
        <taxon>Eukaryota</taxon>
        <taxon>Metazoa</taxon>
        <taxon>Spiralia</taxon>
        <taxon>Lophotrochozoa</taxon>
        <taxon>Mollusca</taxon>
        <taxon>Gastropoda</taxon>
        <taxon>Caenogastropoda</taxon>
        <taxon>Sorbeoconcha</taxon>
        <taxon>Cerithioidea</taxon>
        <taxon>Batillariidae</taxon>
        <taxon>Batillaria</taxon>
    </lineage>
</organism>
<sequence length="408" mass="45074">MESKHLSDAHPRGLAQLQYSTSQEPNFKQNCSRWVQTLSAERNFCFHGHKAWSAGHVEKIPIFKQTANSPSAGIDHPVVKRSSRLLCNCSFTMHTEMYDLQQAWSQCLGNSLYSSASERQCSAHGVTVGWSLSYPRLKKSINPLVHRRDASAFPGNHNHHKRLLPTELIIGEKKTNKPNSLCAGGFHWGKNSFYPRHVKPSAKRQCRPTAVTGVFSKSLQSQRARLRVLISAKRDILSDFQKAPGRRPGGLGICCTSSTTTRSRSARSDAMSSQSGTRTTPVTVSFPPGRPDAGYGRTCVGLHEEADASKPSDLLALPTTLREARKAGMLRSTAYDRKVITARALEHVPEMVPIAYLRRAALSQSTCVRCGAEALIWYRQIQRTCAVLLLGSASEVQALSDFCERKGT</sequence>
<feature type="non-terminal residue" evidence="2">
    <location>
        <position position="408"/>
    </location>
</feature>
<gene>
    <name evidence="2" type="ORF">BaRGS_00018391</name>
</gene>
<reference evidence="2 3" key="1">
    <citation type="journal article" date="2023" name="Sci. Data">
        <title>Genome assembly of the Korean intertidal mud-creeper Batillaria attramentaria.</title>
        <authorList>
            <person name="Patra A.K."/>
            <person name="Ho P.T."/>
            <person name="Jun S."/>
            <person name="Lee S.J."/>
            <person name="Kim Y."/>
            <person name="Won Y.J."/>
        </authorList>
    </citation>
    <scope>NUCLEOTIDE SEQUENCE [LARGE SCALE GENOMIC DNA]</scope>
    <source>
        <strain evidence="2">Wonlab-2016</strain>
    </source>
</reference>
<proteinExistence type="predicted"/>
<keyword evidence="3" id="KW-1185">Reference proteome</keyword>
<feature type="compositionally biased region" description="Low complexity" evidence="1">
    <location>
        <begin position="256"/>
        <end position="275"/>
    </location>
</feature>
<dbReference type="EMBL" id="JACVVK020000127">
    <property type="protein sequence ID" value="KAK7490412.1"/>
    <property type="molecule type" value="Genomic_DNA"/>
</dbReference>
<accession>A0ABD0KT78</accession>
<name>A0ABD0KT78_9CAEN</name>
<comment type="caution">
    <text evidence="2">The sequence shown here is derived from an EMBL/GenBank/DDBJ whole genome shotgun (WGS) entry which is preliminary data.</text>
</comment>
<feature type="region of interest" description="Disordered" evidence="1">
    <location>
        <begin position="251"/>
        <end position="288"/>
    </location>
</feature>
<evidence type="ECO:0000256" key="1">
    <source>
        <dbReference type="SAM" id="MobiDB-lite"/>
    </source>
</evidence>
<dbReference type="Proteomes" id="UP001519460">
    <property type="component" value="Unassembled WGS sequence"/>
</dbReference>
<protein>
    <submittedName>
        <fullName evidence="2">Uncharacterized protein</fullName>
    </submittedName>
</protein>
<dbReference type="AlphaFoldDB" id="A0ABD0KT78"/>
<evidence type="ECO:0000313" key="3">
    <source>
        <dbReference type="Proteomes" id="UP001519460"/>
    </source>
</evidence>
<evidence type="ECO:0000313" key="2">
    <source>
        <dbReference type="EMBL" id="KAK7490412.1"/>
    </source>
</evidence>